<comment type="caution">
    <text evidence="1">The sequence shown here is derived from an EMBL/GenBank/DDBJ whole genome shotgun (WGS) entry which is preliminary data.</text>
</comment>
<dbReference type="RefSeq" id="WP_143757750.1">
    <property type="nucleotide sequence ID" value="NZ_JBHUMJ010000002.1"/>
</dbReference>
<name>A0ABW5SNZ0_9BACL</name>
<protein>
    <submittedName>
        <fullName evidence="1">Uncharacterized protein</fullName>
    </submittedName>
</protein>
<keyword evidence="2" id="KW-1185">Reference proteome</keyword>
<organism evidence="1 2">
    <name type="scientific">Paenibacillus shunpengii</name>
    <dbReference type="NCBI Taxonomy" id="2054424"/>
    <lineage>
        <taxon>Bacteria</taxon>
        <taxon>Bacillati</taxon>
        <taxon>Bacillota</taxon>
        <taxon>Bacilli</taxon>
        <taxon>Bacillales</taxon>
        <taxon>Paenibacillaceae</taxon>
        <taxon>Paenibacillus</taxon>
    </lineage>
</organism>
<dbReference type="EMBL" id="JBHUMJ010000002">
    <property type="protein sequence ID" value="MFD2701014.1"/>
    <property type="molecule type" value="Genomic_DNA"/>
</dbReference>
<sequence>MDWKNNQAPLSVSIDYQPTPEQLKKPEHIKVYYMDGDGKVIKETAGKYDAATGKLTFTLTTM</sequence>
<proteinExistence type="predicted"/>
<evidence type="ECO:0000313" key="2">
    <source>
        <dbReference type="Proteomes" id="UP001597540"/>
    </source>
</evidence>
<accession>A0ABW5SNZ0</accession>
<gene>
    <name evidence="1" type="ORF">ACFSVM_11100</name>
</gene>
<evidence type="ECO:0000313" key="1">
    <source>
        <dbReference type="EMBL" id="MFD2701014.1"/>
    </source>
</evidence>
<reference evidence="2" key="1">
    <citation type="journal article" date="2019" name="Int. J. Syst. Evol. Microbiol.">
        <title>The Global Catalogue of Microorganisms (GCM) 10K type strain sequencing project: providing services to taxonomists for standard genome sequencing and annotation.</title>
        <authorList>
            <consortium name="The Broad Institute Genomics Platform"/>
            <consortium name="The Broad Institute Genome Sequencing Center for Infectious Disease"/>
            <person name="Wu L."/>
            <person name="Ma J."/>
        </authorList>
    </citation>
    <scope>NUCLEOTIDE SEQUENCE [LARGE SCALE GENOMIC DNA]</scope>
    <source>
        <strain evidence="2">KCTC 33849</strain>
    </source>
</reference>
<dbReference type="Proteomes" id="UP001597540">
    <property type="component" value="Unassembled WGS sequence"/>
</dbReference>